<dbReference type="InterPro" id="IPR041078">
    <property type="entry name" value="Plavaka"/>
</dbReference>
<dbReference type="AlphaFoldDB" id="A0A8I2YRM9"/>
<evidence type="ECO:0000259" key="2">
    <source>
        <dbReference type="Pfam" id="PF20722"/>
    </source>
</evidence>
<feature type="domain" description="DUF6830" evidence="2">
    <location>
        <begin position="541"/>
        <end position="696"/>
    </location>
</feature>
<dbReference type="Pfam" id="PF18759">
    <property type="entry name" value="Plavaka"/>
    <property type="match status" value="1"/>
</dbReference>
<gene>
    <name evidence="3" type="ORF">JVT61DRAFT_14583</name>
</gene>
<dbReference type="Pfam" id="PF20722">
    <property type="entry name" value="DUF6830"/>
    <property type="match status" value="1"/>
</dbReference>
<comment type="caution">
    <text evidence="3">The sequence shown here is derived from an EMBL/GenBank/DDBJ whole genome shotgun (WGS) entry which is preliminary data.</text>
</comment>
<dbReference type="OrthoDB" id="2418900at2759"/>
<dbReference type="Proteomes" id="UP000683000">
    <property type="component" value="Unassembled WGS sequence"/>
</dbReference>
<accession>A0A8I2YRM9</accession>
<protein>
    <recommendedName>
        <fullName evidence="2">DUF6830 domain-containing protein</fullName>
    </recommendedName>
</protein>
<proteinExistence type="predicted"/>
<evidence type="ECO:0000256" key="1">
    <source>
        <dbReference type="SAM" id="MobiDB-lite"/>
    </source>
</evidence>
<organism evidence="3 4">
    <name type="scientific">Boletus reticuloceps</name>
    <dbReference type="NCBI Taxonomy" id="495285"/>
    <lineage>
        <taxon>Eukaryota</taxon>
        <taxon>Fungi</taxon>
        <taxon>Dikarya</taxon>
        <taxon>Basidiomycota</taxon>
        <taxon>Agaricomycotina</taxon>
        <taxon>Agaricomycetes</taxon>
        <taxon>Agaricomycetidae</taxon>
        <taxon>Boletales</taxon>
        <taxon>Boletineae</taxon>
        <taxon>Boletaceae</taxon>
        <taxon>Boletoideae</taxon>
        <taxon>Boletus</taxon>
    </lineage>
</organism>
<keyword evidence="4" id="KW-1185">Reference proteome</keyword>
<feature type="compositionally biased region" description="Acidic residues" evidence="1">
    <location>
        <begin position="505"/>
        <end position="520"/>
    </location>
</feature>
<dbReference type="InterPro" id="IPR049233">
    <property type="entry name" value="DUF6830"/>
</dbReference>
<dbReference type="EMBL" id="JAGFBS010000008">
    <property type="protein sequence ID" value="KAG6377809.1"/>
    <property type="molecule type" value="Genomic_DNA"/>
</dbReference>
<evidence type="ECO:0000313" key="4">
    <source>
        <dbReference type="Proteomes" id="UP000683000"/>
    </source>
</evidence>
<evidence type="ECO:0000313" key="3">
    <source>
        <dbReference type="EMBL" id="KAG6377809.1"/>
    </source>
</evidence>
<sequence length="816" mass="92242">MLPSGPAWKFQIVPTTHPTKQPVHFYYRDSLDCIESLFNNPLFASEMDLSPYRLFTTAERVVRLYTEWMSSDGAWELQSQIAQNGTLCGVILSSDKTNITNMCGGRVAHPLLISLANIRMKTRNKASSHAFLLLALMPIPRFLHHTTRICSVLEARLFHQCLDLVLEPLKIAARVGRMMSDPVGNLHYCFTPLVSYIVDLLESIMLACVRGLTSPITLAKHDQFGDSDPHQTRTGALTLTQLQSLETDPADVEEYFNECEQYRLSGVSHPFFRDWPLSCPARFLTPECLHYWHRFFWDHDLQWCKHALGAREFDFRFSVLPPTVGLRHFSQGVTQLKQITGRVQRDAQRYIVVVLSGFPDANVVTAIRALMDFRYLAQAPVISSVIRDKIAAALAEFHQHKQAILDRGIRRGPQTNAPLDHFYIPKLELMHSVAPSIKNVGSILQWTADTTEHAHIEVVKDPASMTNNKDYDSQICRTLDRHEKCRLFNIAISRSKASRPMDAESGGESDAEDEIDDETNDDNENLAAELWSESPHRKATDLFAVAQRFLEAVPGTIPHPLRAFVAGSTAFRLNRNPTIRRVSIKDAAEKFSLPDLPGALGDYLQREGFARNFHVFGAPRRSPPDVPLPFNDLRIWYKVRLQQKSYHDMSTLGSTFTVHAHPPDQTWKYGRYDGALLNVDEAQEWPSSGLAGHSVVLIRMIMCPAPPRKQTSLWANRFLVYAERLNIVPQANGSLVETSTGLHVLKRATHASGAPLGEIFPLDQLRSYCHLTPRFDSAQADSRLTCYNSIHSSSTMFLNKYIDKEFYYAVTGMGTR</sequence>
<name>A0A8I2YRM9_9AGAM</name>
<feature type="region of interest" description="Disordered" evidence="1">
    <location>
        <begin position="498"/>
        <end position="520"/>
    </location>
</feature>
<reference evidence="3" key="1">
    <citation type="submission" date="2021-03" db="EMBL/GenBank/DDBJ databases">
        <title>Evolutionary innovations through gain and loss of genes in the ectomycorrhizal Boletales.</title>
        <authorList>
            <person name="Wu G."/>
            <person name="Miyauchi S."/>
            <person name="Morin E."/>
            <person name="Yang Z.-L."/>
            <person name="Xu J."/>
            <person name="Martin F.M."/>
        </authorList>
    </citation>
    <scope>NUCLEOTIDE SEQUENCE</scope>
    <source>
        <strain evidence="3">BR01</strain>
    </source>
</reference>